<sequence length="48" mass="5481">NNSNDLSAIKENSKYSIKSSDFLTDDNEKNQEIVNDLEKGLDRKHILS</sequence>
<gene>
    <name evidence="1" type="ORF">BUZ01_15345</name>
</gene>
<protein>
    <submittedName>
        <fullName evidence="1">Replication protein</fullName>
    </submittedName>
</protein>
<organism evidence="1 2">
    <name type="scientific">Staphylococcus gallinarum</name>
    <dbReference type="NCBI Taxonomy" id="1293"/>
    <lineage>
        <taxon>Bacteria</taxon>
        <taxon>Bacillati</taxon>
        <taxon>Bacillota</taxon>
        <taxon>Bacilli</taxon>
        <taxon>Bacillales</taxon>
        <taxon>Staphylococcaceae</taxon>
        <taxon>Staphylococcus</taxon>
    </lineage>
</organism>
<evidence type="ECO:0000313" key="1">
    <source>
        <dbReference type="EMBL" id="RIL38146.1"/>
    </source>
</evidence>
<evidence type="ECO:0000313" key="2">
    <source>
        <dbReference type="Proteomes" id="UP000283576"/>
    </source>
</evidence>
<dbReference type="EMBL" id="QXRZ01000278">
    <property type="protein sequence ID" value="RIL38146.1"/>
    <property type="molecule type" value="Genomic_DNA"/>
</dbReference>
<accession>A0A418HK10</accession>
<proteinExistence type="predicted"/>
<comment type="caution">
    <text evidence="1">The sequence shown here is derived from an EMBL/GenBank/DDBJ whole genome shotgun (WGS) entry which is preliminary data.</text>
</comment>
<dbReference type="AlphaFoldDB" id="A0A418HK10"/>
<name>A0A418HK10_STAGA</name>
<reference evidence="1 2" key="1">
    <citation type="journal article" date="2016" name="Front. Microbiol.">
        <title>Comprehensive Phylogenetic Analysis of Bovine Non-aureus Staphylococci Species Based on Whole-Genome Sequencing.</title>
        <authorList>
            <person name="Naushad S."/>
            <person name="Barkema H.W."/>
            <person name="Luby C."/>
            <person name="Condas L.A."/>
            <person name="Nobrega D.B."/>
            <person name="Carson D.A."/>
            <person name="De Buck J."/>
        </authorList>
    </citation>
    <scope>NUCLEOTIDE SEQUENCE [LARGE SCALE GENOMIC DNA]</scope>
    <source>
        <strain evidence="1 2">SNUC 1388</strain>
    </source>
</reference>
<feature type="non-terminal residue" evidence="1">
    <location>
        <position position="1"/>
    </location>
</feature>
<dbReference type="Proteomes" id="UP000283576">
    <property type="component" value="Unassembled WGS sequence"/>
</dbReference>